<keyword evidence="1" id="KW-0812">Transmembrane</keyword>
<evidence type="ECO:0000256" key="1">
    <source>
        <dbReference type="SAM" id="Phobius"/>
    </source>
</evidence>
<organism evidence="2">
    <name type="scientific">candidate division WOR-3 bacterium</name>
    <dbReference type="NCBI Taxonomy" id="2052148"/>
    <lineage>
        <taxon>Bacteria</taxon>
        <taxon>Bacteria division WOR-3</taxon>
    </lineage>
</organism>
<name>A0A7C4UET2_UNCW3</name>
<accession>A0A7C4UET2</accession>
<evidence type="ECO:0000313" key="2">
    <source>
        <dbReference type="EMBL" id="HGW90950.1"/>
    </source>
</evidence>
<keyword evidence="1" id="KW-1133">Transmembrane helix</keyword>
<proteinExistence type="predicted"/>
<dbReference type="AlphaFoldDB" id="A0A7C4UET2"/>
<keyword evidence="1" id="KW-0472">Membrane</keyword>
<feature type="transmembrane region" description="Helical" evidence="1">
    <location>
        <begin position="12"/>
        <end position="33"/>
    </location>
</feature>
<gene>
    <name evidence="2" type="ORF">ENV67_00200</name>
</gene>
<feature type="transmembrane region" description="Helical" evidence="1">
    <location>
        <begin position="39"/>
        <end position="60"/>
    </location>
</feature>
<dbReference type="EMBL" id="DTHG01000004">
    <property type="protein sequence ID" value="HGW90950.1"/>
    <property type="molecule type" value="Genomic_DNA"/>
</dbReference>
<reference evidence="2" key="1">
    <citation type="journal article" date="2020" name="mSystems">
        <title>Genome- and Community-Level Interaction Insights into Carbon Utilization and Element Cycling Functions of Hydrothermarchaeota in Hydrothermal Sediment.</title>
        <authorList>
            <person name="Zhou Z."/>
            <person name="Liu Y."/>
            <person name="Xu W."/>
            <person name="Pan J."/>
            <person name="Luo Z.H."/>
            <person name="Li M."/>
        </authorList>
    </citation>
    <scope>NUCLEOTIDE SEQUENCE [LARGE SCALE GENOMIC DNA]</scope>
    <source>
        <strain evidence="2">SpSt-780</strain>
    </source>
</reference>
<sequence length="94" mass="11229">MNKNLKFFLRRYVYYYPVLIPLVEYILARAGIFRLTTSILPYIIYWLILSFVNILFTFLALKFRNSEKMITLLYTIEGGIIGLSIATFFTKFYM</sequence>
<comment type="caution">
    <text evidence="2">The sequence shown here is derived from an EMBL/GenBank/DDBJ whole genome shotgun (WGS) entry which is preliminary data.</text>
</comment>
<protein>
    <submittedName>
        <fullName evidence="2">Uncharacterized protein</fullName>
    </submittedName>
</protein>
<feature type="transmembrane region" description="Helical" evidence="1">
    <location>
        <begin position="72"/>
        <end position="93"/>
    </location>
</feature>